<evidence type="ECO:0000259" key="1">
    <source>
        <dbReference type="Pfam" id="PF01918"/>
    </source>
</evidence>
<dbReference type="Gramene" id="Pp3c12_20750V3.1">
    <property type="protein sequence ID" value="Pp3c12_20750V3.1"/>
    <property type="gene ID" value="Pp3c12_20750"/>
</dbReference>
<dbReference type="Gramene" id="Pp3c12_20750V3.2">
    <property type="protein sequence ID" value="Pp3c12_20750V3.2"/>
    <property type="gene ID" value="Pp3c12_20750"/>
</dbReference>
<dbReference type="PIRSF" id="PIRSF030333">
    <property type="entry name" value="UCP030333_Alba"/>
    <property type="match status" value="1"/>
</dbReference>
<dbReference type="PaxDb" id="3218-PP1S108_140V6.1"/>
<dbReference type="AlphaFoldDB" id="A9SRM2"/>
<dbReference type="Gramene" id="Pp3c12_20320V3.2">
    <property type="protein sequence ID" value="Pp3c12_20320V3.2"/>
    <property type="gene ID" value="Pp3c12_20320"/>
</dbReference>
<dbReference type="Proteomes" id="UP000006727">
    <property type="component" value="Chromosome 12"/>
</dbReference>
<sequence length="131" mass="14701">MEEITEGVADMSVYDAHKKNRIQVSNTKKPLFFYVNLAKRYMQQHEEVELSALGMAIATVVTVAEILKNNGLAIEKRILTSTVDMKDETRGRPIQKAKVEIILGKSEHFDELMAAAAEERELAPEEDQVGP</sequence>
<dbReference type="EnsemblPlants" id="Pp3c12_20960V3.2">
    <property type="protein sequence ID" value="Pp3c12_20960V3.2"/>
    <property type="gene ID" value="Pp3c12_20960"/>
</dbReference>
<dbReference type="OrthoDB" id="1699369at2759"/>
<dbReference type="SUPFAM" id="SSF82704">
    <property type="entry name" value="AlbA-like"/>
    <property type="match status" value="1"/>
</dbReference>
<dbReference type="EMBL" id="ABEU02000012">
    <property type="protein sequence ID" value="PNR44156.1"/>
    <property type="molecule type" value="Genomic_DNA"/>
</dbReference>
<evidence type="ECO:0000313" key="6">
    <source>
        <dbReference type="EnsemblPlants" id="Pp3c12_20320V3.1"/>
    </source>
</evidence>
<reference evidence="6" key="3">
    <citation type="submission" date="2020-12" db="UniProtKB">
        <authorList>
            <consortium name="EnsemblPlants"/>
        </authorList>
    </citation>
    <scope>IDENTIFICATION</scope>
</reference>
<evidence type="ECO:0000313" key="4">
    <source>
        <dbReference type="EMBL" id="PNR44156.1"/>
    </source>
</evidence>
<dbReference type="Gramene" id="Pp3c12_21020V3.2">
    <property type="protein sequence ID" value="Pp3c12_21020V3.2"/>
    <property type="gene ID" value="Pp3c12_21020"/>
</dbReference>
<dbReference type="Gramene" id="Pp3c12_20320V3.1">
    <property type="protein sequence ID" value="Pp3c12_20320V3.1"/>
    <property type="gene ID" value="Pp3c12_20320"/>
</dbReference>
<dbReference type="Gramene" id="Pp3c12_20750V3.3">
    <property type="protein sequence ID" value="Pp3c12_20750V3.3"/>
    <property type="gene ID" value="Pp3c12_20750"/>
</dbReference>
<reference evidence="5 7" key="1">
    <citation type="journal article" date="2008" name="Science">
        <title>The Physcomitrella genome reveals evolutionary insights into the conquest of land by plants.</title>
        <authorList>
            <person name="Rensing S."/>
            <person name="Lang D."/>
            <person name="Zimmer A."/>
            <person name="Terry A."/>
            <person name="Salamov A."/>
            <person name="Shapiro H."/>
            <person name="Nishiyama T."/>
            <person name="Perroud P.-F."/>
            <person name="Lindquist E."/>
            <person name="Kamisugi Y."/>
            <person name="Tanahashi T."/>
            <person name="Sakakibara K."/>
            <person name="Fujita T."/>
            <person name="Oishi K."/>
            <person name="Shin-I T."/>
            <person name="Kuroki Y."/>
            <person name="Toyoda A."/>
            <person name="Suzuki Y."/>
            <person name="Hashimoto A."/>
            <person name="Yamaguchi K."/>
            <person name="Sugano A."/>
            <person name="Kohara Y."/>
            <person name="Fujiyama A."/>
            <person name="Anterola A."/>
            <person name="Aoki S."/>
            <person name="Ashton N."/>
            <person name="Barbazuk W.B."/>
            <person name="Barker E."/>
            <person name="Bennetzen J."/>
            <person name="Bezanilla M."/>
            <person name="Blankenship R."/>
            <person name="Cho S.H."/>
            <person name="Dutcher S."/>
            <person name="Estelle M."/>
            <person name="Fawcett J.A."/>
            <person name="Gundlach H."/>
            <person name="Hanada K."/>
            <person name="Heyl A."/>
            <person name="Hicks K.A."/>
            <person name="Hugh J."/>
            <person name="Lohr M."/>
            <person name="Mayer K."/>
            <person name="Melkozernov A."/>
            <person name="Murata T."/>
            <person name="Nelson D."/>
            <person name="Pils B."/>
            <person name="Prigge M."/>
            <person name="Reiss B."/>
            <person name="Renner T."/>
            <person name="Rombauts S."/>
            <person name="Rushton P."/>
            <person name="Sanderfoot A."/>
            <person name="Schween G."/>
            <person name="Shiu S.-H."/>
            <person name="Stueber K."/>
            <person name="Theodoulou F.L."/>
            <person name="Tu H."/>
            <person name="Van de Peer Y."/>
            <person name="Verrier P.J."/>
            <person name="Waters E."/>
            <person name="Wood A."/>
            <person name="Yang L."/>
            <person name="Cove D."/>
            <person name="Cuming A."/>
            <person name="Hasebe M."/>
            <person name="Lucas S."/>
            <person name="Mishler D.B."/>
            <person name="Reski R."/>
            <person name="Grigoriev I."/>
            <person name="Quatrano R.S."/>
            <person name="Boore J.L."/>
        </authorList>
    </citation>
    <scope>NUCLEOTIDE SEQUENCE [LARGE SCALE GENOMIC DNA]</scope>
    <source>
        <strain evidence="6 7">cv. Gransden 2004</strain>
    </source>
</reference>
<dbReference type="EnsemblPlants" id="Pp3c12_21020V3.2">
    <property type="protein sequence ID" value="Pp3c12_21020V3.2"/>
    <property type="gene ID" value="Pp3c12_21020"/>
</dbReference>
<dbReference type="PANTHER" id="PTHR31947">
    <property type="entry name" value="DNA/RNA-BINDING PROTEIN ALBA 3"/>
    <property type="match status" value="1"/>
</dbReference>
<dbReference type="OMA" id="EVATPIH"/>
<dbReference type="Pfam" id="PF01918">
    <property type="entry name" value="Alba"/>
    <property type="match status" value="1"/>
</dbReference>
<dbReference type="EnsemblPlants" id="Pp3c12_20750V3.4">
    <property type="protein sequence ID" value="Pp3c12_20750V3.4"/>
    <property type="gene ID" value="Pp3c12_20750"/>
</dbReference>
<dbReference type="Gramene" id="Pp3c12_20750V3.4">
    <property type="protein sequence ID" value="Pp3c12_20750V3.4"/>
    <property type="gene ID" value="Pp3c12_20750"/>
</dbReference>
<dbReference type="EnsemblPlants" id="Pp3c12_20750V3.3">
    <property type="protein sequence ID" value="Pp3c12_20750V3.3"/>
    <property type="gene ID" value="Pp3c12_20750"/>
</dbReference>
<reference evidence="5 7" key="2">
    <citation type="journal article" date="2018" name="Plant J.">
        <title>The Physcomitrella patens chromosome-scale assembly reveals moss genome structure and evolution.</title>
        <authorList>
            <person name="Lang D."/>
            <person name="Ullrich K.K."/>
            <person name="Murat F."/>
            <person name="Fuchs J."/>
            <person name="Jenkins J."/>
            <person name="Haas F.B."/>
            <person name="Piednoel M."/>
            <person name="Gundlach H."/>
            <person name="Van Bel M."/>
            <person name="Meyberg R."/>
            <person name="Vives C."/>
            <person name="Morata J."/>
            <person name="Symeonidi A."/>
            <person name="Hiss M."/>
            <person name="Muchero W."/>
            <person name="Kamisugi Y."/>
            <person name="Saleh O."/>
            <person name="Blanc G."/>
            <person name="Decker E.L."/>
            <person name="van Gessel N."/>
            <person name="Grimwood J."/>
            <person name="Hayes R.D."/>
            <person name="Graham S.W."/>
            <person name="Gunter L.E."/>
            <person name="McDaniel S.F."/>
            <person name="Hoernstein S.N.W."/>
            <person name="Larsson A."/>
            <person name="Li F.W."/>
            <person name="Perroud P.F."/>
            <person name="Phillips J."/>
            <person name="Ranjan P."/>
            <person name="Rokshar D.S."/>
            <person name="Rothfels C.J."/>
            <person name="Schneider L."/>
            <person name="Shu S."/>
            <person name="Stevenson D.W."/>
            <person name="Thummler F."/>
            <person name="Tillich M."/>
            <person name="Villarreal Aguilar J.C."/>
            <person name="Widiez T."/>
            <person name="Wong G.K."/>
            <person name="Wymore A."/>
            <person name="Zhang Y."/>
            <person name="Zimmer A.D."/>
            <person name="Quatrano R.S."/>
            <person name="Mayer K.F.X."/>
            <person name="Goodstein D."/>
            <person name="Casacuberta J.M."/>
            <person name="Vandepoele K."/>
            <person name="Reski R."/>
            <person name="Cuming A.C."/>
            <person name="Tuskan G.A."/>
            <person name="Maumus F."/>
            <person name="Salse J."/>
            <person name="Schmutz J."/>
            <person name="Rensing S.A."/>
        </authorList>
    </citation>
    <scope>NUCLEOTIDE SEQUENCE [LARGE SCALE GENOMIC DNA]</scope>
    <source>
        <strain evidence="6 7">cv. Gransden 2004</strain>
    </source>
</reference>
<dbReference type="EMBL" id="ABEU02000012">
    <property type="protein sequence ID" value="PNR44157.1"/>
    <property type="molecule type" value="Genomic_DNA"/>
</dbReference>
<evidence type="ECO:0000313" key="5">
    <source>
        <dbReference type="EMBL" id="PNR44157.1"/>
    </source>
</evidence>
<evidence type="ECO:0000313" key="3">
    <source>
        <dbReference type="EMBL" id="PNR44154.1"/>
    </source>
</evidence>
<dbReference type="RefSeq" id="XP_024391781.1">
    <property type="nucleotide sequence ID" value="XM_024536013.2"/>
</dbReference>
<evidence type="ECO:0000313" key="2">
    <source>
        <dbReference type="EMBL" id="PNR44137.1"/>
    </source>
</evidence>
<organism evidence="5">
    <name type="scientific">Physcomitrium patens</name>
    <name type="common">Spreading-leaved earth moss</name>
    <name type="synonym">Physcomitrella patens</name>
    <dbReference type="NCBI Taxonomy" id="3218"/>
    <lineage>
        <taxon>Eukaryota</taxon>
        <taxon>Viridiplantae</taxon>
        <taxon>Streptophyta</taxon>
        <taxon>Embryophyta</taxon>
        <taxon>Bryophyta</taxon>
        <taxon>Bryophytina</taxon>
        <taxon>Bryopsida</taxon>
        <taxon>Funariidae</taxon>
        <taxon>Funariales</taxon>
        <taxon>Funariaceae</taxon>
        <taxon>Physcomitrium</taxon>
    </lineage>
</organism>
<dbReference type="EnsemblPlants" id="Pp3c12_20320V3.1">
    <property type="protein sequence ID" value="Pp3c12_20320V3.1"/>
    <property type="gene ID" value="Pp3c12_20320"/>
</dbReference>
<dbReference type="KEGG" id="ppp:112290063"/>
<feature type="domain" description="DNA/RNA-binding protein Alba-like" evidence="1">
    <location>
        <begin position="20"/>
        <end position="81"/>
    </location>
</feature>
<dbReference type="InterPro" id="IPR014560">
    <property type="entry name" value="UCP030333_Alba"/>
</dbReference>
<dbReference type="EnsemblPlants" id="Pp3c12_20320V3.2">
    <property type="protein sequence ID" value="Pp3c12_20320V3.2"/>
    <property type="gene ID" value="Pp3c12_20320"/>
</dbReference>
<dbReference type="EnsemblPlants" id="Pp3c12_21020V3.1">
    <property type="protein sequence ID" value="Pp3c12_21020V3.1"/>
    <property type="gene ID" value="Pp3c12_21020"/>
</dbReference>
<dbReference type="EnsemblPlants" id="Pp3c12_20960V3.1">
    <property type="protein sequence ID" value="Pp3c12_20960V3.1"/>
    <property type="gene ID" value="Pp3c12_20960"/>
</dbReference>
<dbReference type="eggNOG" id="ENOG502RZC2">
    <property type="taxonomic scope" value="Eukaryota"/>
</dbReference>
<dbReference type="Gramene" id="Pp3c12_20960V3.2">
    <property type="protein sequence ID" value="Pp3c12_20960V3.2"/>
    <property type="gene ID" value="Pp3c12_20960"/>
</dbReference>
<dbReference type="InterPro" id="IPR036882">
    <property type="entry name" value="Alba-like_dom_sf"/>
</dbReference>
<dbReference type="GO" id="GO:0003723">
    <property type="term" value="F:RNA binding"/>
    <property type="evidence" value="ECO:0000318"/>
    <property type="project" value="GO_Central"/>
</dbReference>
<dbReference type="Gramene" id="Pp3c12_21020V3.1">
    <property type="protein sequence ID" value="Pp3c12_21020V3.1"/>
    <property type="gene ID" value="Pp3c12_21020"/>
</dbReference>
<dbReference type="RefSeq" id="XP_024391783.1">
    <property type="nucleotide sequence ID" value="XM_024536015.2"/>
</dbReference>
<dbReference type="HOGENOM" id="CLU_122141_1_0_1"/>
<protein>
    <recommendedName>
        <fullName evidence="1">DNA/RNA-binding protein Alba-like domain-containing protein</fullName>
    </recommendedName>
</protein>
<dbReference type="Gene3D" id="3.30.110.20">
    <property type="entry name" value="Alba-like domain"/>
    <property type="match status" value="1"/>
</dbReference>
<dbReference type="EMBL" id="ABEU02000012">
    <property type="protein sequence ID" value="PNR44154.1"/>
    <property type="molecule type" value="Genomic_DNA"/>
</dbReference>
<dbReference type="RefSeq" id="XP_024391782.1">
    <property type="nucleotide sequence ID" value="XM_024536014.2"/>
</dbReference>
<dbReference type="InterPro" id="IPR002775">
    <property type="entry name" value="DNA/RNA-bd_Alba-like"/>
</dbReference>
<accession>A9SRM2</accession>
<dbReference type="GeneID" id="112290063"/>
<dbReference type="EnsemblPlants" id="Pp3c12_20750V3.2">
    <property type="protein sequence ID" value="Pp3c12_20750V3.2"/>
    <property type="gene ID" value="Pp3c12_20750"/>
</dbReference>
<dbReference type="FunFam" id="3.30.110.20:FF:000005">
    <property type="entry name" value="Uncharacterized protein At2g34160"/>
    <property type="match status" value="1"/>
</dbReference>
<dbReference type="EnsemblPlants" id="Pp3c12_20750V3.1">
    <property type="protein sequence ID" value="Pp3c12_20750V3.1"/>
    <property type="gene ID" value="Pp3c12_20750"/>
</dbReference>
<keyword evidence="7" id="KW-1185">Reference proteome</keyword>
<dbReference type="RefSeq" id="XP_073393827.1">
    <property type="nucleotide sequence ID" value="XM_073537726.1"/>
</dbReference>
<dbReference type="RefSeq" id="XP_024391784.1">
    <property type="nucleotide sequence ID" value="XM_024536016.1"/>
</dbReference>
<gene>
    <name evidence="6" type="primary">LOC112290063</name>
    <name evidence="2" type="ORF">PHYPA_016521</name>
    <name evidence="3" type="ORF">PHYPA_016538</name>
    <name evidence="4" type="ORF">PHYPA_016540</name>
    <name evidence="5" type="ORF">PHYPA_016541</name>
</gene>
<dbReference type="PANTHER" id="PTHR31947:SF36">
    <property type="entry name" value="DNA_RNA-BINDING PROTEIN ALBA-LIKE DOMAIN-CONTAINING PROTEIN"/>
    <property type="match status" value="1"/>
</dbReference>
<proteinExistence type="predicted"/>
<evidence type="ECO:0000313" key="7">
    <source>
        <dbReference type="Proteomes" id="UP000006727"/>
    </source>
</evidence>
<dbReference type="EMBL" id="ABEU02000012">
    <property type="protein sequence ID" value="PNR44137.1"/>
    <property type="molecule type" value="Genomic_DNA"/>
</dbReference>
<dbReference type="STRING" id="3218.A9SRM2"/>
<name>A9SRM2_PHYPA</name>
<dbReference type="Gramene" id="Pp3c12_20960V3.1">
    <property type="protein sequence ID" value="Pp3c12_20960V3.1"/>
    <property type="gene ID" value="Pp3c12_20960"/>
</dbReference>
<dbReference type="GO" id="GO:0005634">
    <property type="term" value="C:nucleus"/>
    <property type="evidence" value="ECO:0000318"/>
    <property type="project" value="GO_Central"/>
</dbReference>